<evidence type="ECO:0000256" key="1">
    <source>
        <dbReference type="ARBA" id="ARBA00001164"/>
    </source>
</evidence>
<dbReference type="InterPro" id="IPR013785">
    <property type="entry name" value="Aldolase_TIM"/>
</dbReference>
<accession>A0ABX2VCR7</accession>
<dbReference type="Gene3D" id="3.20.20.70">
    <property type="entry name" value="Aldolase class I"/>
    <property type="match status" value="1"/>
</dbReference>
<evidence type="ECO:0000313" key="12">
    <source>
        <dbReference type="Proteomes" id="UP000078447"/>
    </source>
</evidence>
<evidence type="ECO:0000256" key="7">
    <source>
        <dbReference type="ARBA" id="ARBA00023141"/>
    </source>
</evidence>
<evidence type="ECO:0000259" key="10">
    <source>
        <dbReference type="Pfam" id="PF00697"/>
    </source>
</evidence>
<evidence type="ECO:0000313" key="11">
    <source>
        <dbReference type="EMBL" id="OAN16023.1"/>
    </source>
</evidence>
<comment type="catalytic activity">
    <reaction evidence="1 9">
        <text>N-(5-phospho-beta-D-ribosyl)anthranilate = 1-(2-carboxyphenylamino)-1-deoxy-D-ribulose 5-phosphate</text>
        <dbReference type="Rhea" id="RHEA:21540"/>
        <dbReference type="ChEBI" id="CHEBI:18277"/>
        <dbReference type="ChEBI" id="CHEBI:58613"/>
        <dbReference type="EC" id="5.3.1.24"/>
    </reaction>
</comment>
<evidence type="ECO:0000256" key="5">
    <source>
        <dbReference type="ARBA" id="ARBA00022605"/>
    </source>
</evidence>
<dbReference type="Pfam" id="PF00697">
    <property type="entry name" value="PRAI"/>
    <property type="match status" value="1"/>
</dbReference>
<dbReference type="PANTHER" id="PTHR42894:SF1">
    <property type="entry name" value="N-(5'-PHOSPHORIBOSYL)ANTHRANILATE ISOMERASE"/>
    <property type="match status" value="1"/>
</dbReference>
<evidence type="ECO:0000256" key="8">
    <source>
        <dbReference type="ARBA" id="ARBA00023235"/>
    </source>
</evidence>
<keyword evidence="5 9" id="KW-0028">Amino-acid biosynthesis</keyword>
<evidence type="ECO:0000256" key="3">
    <source>
        <dbReference type="ARBA" id="ARBA00012572"/>
    </source>
</evidence>
<dbReference type="Proteomes" id="UP000078447">
    <property type="component" value="Unassembled WGS sequence"/>
</dbReference>
<keyword evidence="8 9" id="KW-0413">Isomerase</keyword>
<keyword evidence="12" id="KW-1185">Reference proteome</keyword>
<dbReference type="EC" id="5.3.1.24" evidence="3 9"/>
<dbReference type="InterPro" id="IPR044643">
    <property type="entry name" value="TrpF_fam"/>
</dbReference>
<dbReference type="EMBL" id="LVVL01000001">
    <property type="protein sequence ID" value="OAN16023.1"/>
    <property type="molecule type" value="Genomic_DNA"/>
</dbReference>
<dbReference type="CDD" id="cd00405">
    <property type="entry name" value="PRAI"/>
    <property type="match status" value="1"/>
</dbReference>
<keyword evidence="6 9" id="KW-0822">Tryptophan biosynthesis</keyword>
<dbReference type="InterPro" id="IPR011060">
    <property type="entry name" value="RibuloseP-bd_barrel"/>
</dbReference>
<evidence type="ECO:0000256" key="9">
    <source>
        <dbReference type="HAMAP-Rule" id="MF_00135"/>
    </source>
</evidence>
<dbReference type="SUPFAM" id="SSF51366">
    <property type="entry name" value="Ribulose-phoshate binding barrel"/>
    <property type="match status" value="1"/>
</dbReference>
<organism evidence="11 12">
    <name type="scientific">Exiguobacterium undae</name>
    <dbReference type="NCBI Taxonomy" id="169177"/>
    <lineage>
        <taxon>Bacteria</taxon>
        <taxon>Bacillati</taxon>
        <taxon>Bacillota</taxon>
        <taxon>Bacilli</taxon>
        <taxon>Bacillales</taxon>
        <taxon>Bacillales Family XII. Incertae Sedis</taxon>
        <taxon>Exiguobacterium</taxon>
    </lineage>
</organism>
<dbReference type="RefSeq" id="WP_028106740.1">
    <property type="nucleotide sequence ID" value="NZ_LVVL01000001.1"/>
</dbReference>
<dbReference type="HAMAP" id="MF_00135">
    <property type="entry name" value="PRAI"/>
    <property type="match status" value="1"/>
</dbReference>
<proteinExistence type="inferred from homology"/>
<dbReference type="GO" id="GO:0016853">
    <property type="term" value="F:isomerase activity"/>
    <property type="evidence" value="ECO:0007669"/>
    <property type="project" value="UniProtKB-KW"/>
</dbReference>
<reference evidence="11 12" key="1">
    <citation type="submission" date="2016-03" db="EMBL/GenBank/DDBJ databases">
        <authorList>
            <person name="Cho S.-Y."/>
            <person name="Lim S."/>
            <person name="Kim H."/>
            <person name="Soh E.H."/>
            <person name="Moon J.S."/>
        </authorList>
    </citation>
    <scope>NUCLEOTIDE SEQUENCE [LARGE SCALE GENOMIC DNA]</scope>
    <source>
        <strain evidence="11 12">KCTC 3810</strain>
    </source>
</reference>
<feature type="domain" description="N-(5'phosphoribosyl) anthranilate isomerase (PRAI)" evidence="10">
    <location>
        <begin position="5"/>
        <end position="185"/>
    </location>
</feature>
<comment type="similarity">
    <text evidence="9">Belongs to the TrpF family.</text>
</comment>
<dbReference type="PANTHER" id="PTHR42894">
    <property type="entry name" value="N-(5'-PHOSPHORIBOSYL)ANTHRANILATE ISOMERASE"/>
    <property type="match status" value="1"/>
</dbReference>
<keyword evidence="7 9" id="KW-0057">Aromatic amino acid biosynthesis</keyword>
<comment type="caution">
    <text evidence="11">The sequence shown here is derived from an EMBL/GenBank/DDBJ whole genome shotgun (WGS) entry which is preliminary data.</text>
</comment>
<protein>
    <recommendedName>
        <fullName evidence="4 9">N-(5'-phosphoribosyl)anthranilate isomerase</fullName>
        <shortName evidence="9">PRAI</shortName>
        <ecNumber evidence="3 9">5.3.1.24</ecNumber>
    </recommendedName>
</protein>
<comment type="pathway">
    <text evidence="2 9">Amino-acid biosynthesis; L-tryptophan biosynthesis; L-tryptophan from chorismate: step 3/5.</text>
</comment>
<evidence type="ECO:0000256" key="4">
    <source>
        <dbReference type="ARBA" id="ARBA00022272"/>
    </source>
</evidence>
<gene>
    <name evidence="9" type="primary">trpF</name>
    <name evidence="11" type="ORF">A3783_08840</name>
</gene>
<evidence type="ECO:0000256" key="2">
    <source>
        <dbReference type="ARBA" id="ARBA00004664"/>
    </source>
</evidence>
<sequence>MTRIKFCGLKRMEDVHYAVDRADYIGFVFAPSKRQVTLAEAAALRSEIPETIQVVGVFVSPTQQEIEEAVEQVGLDMIQLHGPVADELYRKKRVPIIQALPADAIDAIHPKADFVLFDAPEAGSGQPFDWTTDLQADQPIFVAGGLQAANVGQVIERYEPFAVDVSSGIETNGQKDTKKMQAFHDAVKETFK</sequence>
<name>A0ABX2VCR7_9BACL</name>
<dbReference type="NCBIfam" id="NF002300">
    <property type="entry name" value="PRK01222.1-7"/>
    <property type="match status" value="1"/>
</dbReference>
<dbReference type="InterPro" id="IPR001240">
    <property type="entry name" value="PRAI_dom"/>
</dbReference>
<evidence type="ECO:0000256" key="6">
    <source>
        <dbReference type="ARBA" id="ARBA00022822"/>
    </source>
</evidence>